<evidence type="ECO:0000313" key="3">
    <source>
        <dbReference type="Proteomes" id="UP001162734"/>
    </source>
</evidence>
<name>A0ABM7X7Z1_9BACT</name>
<reference evidence="3" key="1">
    <citation type="journal article" date="2022" name="Int. J. Syst. Evol. Microbiol.">
        <title>Anaeromyxobacter oryzae sp. nov., Anaeromyxobacter diazotrophicus sp. nov. and Anaeromyxobacter paludicola sp. nov., isolated from paddy soils.</title>
        <authorList>
            <person name="Itoh H."/>
            <person name="Xu Z."/>
            <person name="Mise K."/>
            <person name="Masuda Y."/>
            <person name="Ushijima N."/>
            <person name="Hayakawa C."/>
            <person name="Shiratori Y."/>
            <person name="Senoo K."/>
        </authorList>
    </citation>
    <scope>NUCLEOTIDE SEQUENCE [LARGE SCALE GENOMIC DNA]</scope>
    <source>
        <strain evidence="3">Red630</strain>
    </source>
</reference>
<feature type="domain" description="WYL" evidence="1">
    <location>
        <begin position="28"/>
        <end position="95"/>
    </location>
</feature>
<organism evidence="2 3">
    <name type="scientific">Anaeromyxobacter paludicola</name>
    <dbReference type="NCBI Taxonomy" id="2918171"/>
    <lineage>
        <taxon>Bacteria</taxon>
        <taxon>Pseudomonadati</taxon>
        <taxon>Myxococcota</taxon>
        <taxon>Myxococcia</taxon>
        <taxon>Myxococcales</taxon>
        <taxon>Cystobacterineae</taxon>
        <taxon>Anaeromyxobacteraceae</taxon>
        <taxon>Anaeromyxobacter</taxon>
    </lineage>
</organism>
<evidence type="ECO:0000259" key="1">
    <source>
        <dbReference type="Pfam" id="PF13280"/>
    </source>
</evidence>
<dbReference type="InterPro" id="IPR051534">
    <property type="entry name" value="CBASS_pafABC_assoc_protein"/>
</dbReference>
<dbReference type="PANTHER" id="PTHR34580">
    <property type="match status" value="1"/>
</dbReference>
<sequence length="206" mass="22356">MSDPRRTLPDMGRDTARYPPPGWSEVPALLPLARACQAGRLARIRYRDAGGHETEREVAVLGLGWRREGWLFAAFCELRQAWRLFRAERVLAIRVTRRRAPSAPAAFDGRRFATEDLSGPAPAGRVAVALDAPLARLAPALFPSALLERRGRGCVAHLRASAIDGVAGLCLSLGQGARVVSPPEAGALFAGLRAALERQRARRPEP</sequence>
<accession>A0ABM7X7Z1</accession>
<dbReference type="Pfam" id="PF13280">
    <property type="entry name" value="WYL"/>
    <property type="match status" value="1"/>
</dbReference>
<evidence type="ECO:0000313" key="2">
    <source>
        <dbReference type="EMBL" id="BDG07917.1"/>
    </source>
</evidence>
<dbReference type="Proteomes" id="UP001162734">
    <property type="component" value="Chromosome"/>
</dbReference>
<proteinExistence type="predicted"/>
<keyword evidence="3" id="KW-1185">Reference proteome</keyword>
<protein>
    <recommendedName>
        <fullName evidence="1">WYL domain-containing protein</fullName>
    </recommendedName>
</protein>
<dbReference type="PANTHER" id="PTHR34580:SF3">
    <property type="entry name" value="PROTEIN PAFB"/>
    <property type="match status" value="1"/>
</dbReference>
<dbReference type="EMBL" id="AP025592">
    <property type="protein sequence ID" value="BDG07917.1"/>
    <property type="molecule type" value="Genomic_DNA"/>
</dbReference>
<gene>
    <name evidence="2" type="ORF">AMPC_10300</name>
</gene>
<dbReference type="InterPro" id="IPR026881">
    <property type="entry name" value="WYL_dom"/>
</dbReference>